<accession>A0A7Y9WT13</accession>
<feature type="transmembrane region" description="Helical" evidence="7">
    <location>
        <begin position="441"/>
        <end position="460"/>
    </location>
</feature>
<feature type="transmembrane region" description="Helical" evidence="7">
    <location>
        <begin position="365"/>
        <end position="382"/>
    </location>
</feature>
<keyword evidence="2" id="KW-1003">Cell membrane</keyword>
<keyword evidence="4 7" id="KW-1133">Transmembrane helix</keyword>
<evidence type="ECO:0000256" key="7">
    <source>
        <dbReference type="SAM" id="Phobius"/>
    </source>
</evidence>
<feature type="transmembrane region" description="Helical" evidence="7">
    <location>
        <begin position="51"/>
        <end position="68"/>
    </location>
</feature>
<dbReference type="Pfam" id="PF13515">
    <property type="entry name" value="FUSC_2"/>
    <property type="match status" value="1"/>
</dbReference>
<feature type="transmembrane region" description="Helical" evidence="7">
    <location>
        <begin position="149"/>
        <end position="171"/>
    </location>
</feature>
<evidence type="ECO:0000256" key="2">
    <source>
        <dbReference type="ARBA" id="ARBA00022475"/>
    </source>
</evidence>
<evidence type="ECO:0000256" key="1">
    <source>
        <dbReference type="ARBA" id="ARBA00004651"/>
    </source>
</evidence>
<evidence type="ECO:0000313" key="9">
    <source>
        <dbReference type="EMBL" id="NYH26579.1"/>
    </source>
</evidence>
<feature type="transmembrane region" description="Helical" evidence="7">
    <location>
        <begin position="412"/>
        <end position="429"/>
    </location>
</feature>
<proteinExistence type="inferred from homology"/>
<dbReference type="PANTHER" id="PTHR30509">
    <property type="entry name" value="P-HYDROXYBENZOIC ACID EFFLUX PUMP SUBUNIT-RELATED"/>
    <property type="match status" value="1"/>
</dbReference>
<evidence type="ECO:0000259" key="8">
    <source>
        <dbReference type="Pfam" id="PF13515"/>
    </source>
</evidence>
<feature type="transmembrane region" description="Helical" evidence="7">
    <location>
        <begin position="310"/>
        <end position="330"/>
    </location>
</feature>
<keyword evidence="10" id="KW-1185">Reference proteome</keyword>
<evidence type="ECO:0000256" key="6">
    <source>
        <dbReference type="ARBA" id="ARBA00043993"/>
    </source>
</evidence>
<comment type="caution">
    <text evidence="9">The sequence shown here is derived from an EMBL/GenBank/DDBJ whole genome shotgun (WGS) entry which is preliminary data.</text>
</comment>
<dbReference type="InterPro" id="IPR049453">
    <property type="entry name" value="Memb_transporter_dom"/>
</dbReference>
<evidence type="ECO:0000256" key="5">
    <source>
        <dbReference type="ARBA" id="ARBA00023136"/>
    </source>
</evidence>
<dbReference type="GO" id="GO:0005886">
    <property type="term" value="C:plasma membrane"/>
    <property type="evidence" value="ECO:0007669"/>
    <property type="project" value="UniProtKB-SubCell"/>
</dbReference>
<comment type="subcellular location">
    <subcellularLocation>
        <location evidence="1">Cell membrane</location>
        <topology evidence="1">Multi-pass membrane protein</topology>
    </subcellularLocation>
</comment>
<feature type="transmembrane region" description="Helical" evidence="7">
    <location>
        <begin position="125"/>
        <end position="143"/>
    </location>
</feature>
<dbReference type="EMBL" id="JACCAS010000002">
    <property type="protein sequence ID" value="NYH26579.1"/>
    <property type="molecule type" value="Genomic_DNA"/>
</dbReference>
<feature type="transmembrane region" description="Helical" evidence="7">
    <location>
        <begin position="388"/>
        <end position="405"/>
    </location>
</feature>
<reference evidence="9 10" key="1">
    <citation type="submission" date="2020-07" db="EMBL/GenBank/DDBJ databases">
        <title>Exploring microbial biodiversity for novel pathways involved in the catabolism of aromatic compounds derived from lignin.</title>
        <authorList>
            <person name="Elkins J."/>
        </authorList>
    </citation>
    <scope>NUCLEOTIDE SEQUENCE [LARGE SCALE GENOMIC DNA]</scope>
    <source>
        <strain evidence="9 10">H2C3C</strain>
    </source>
</reference>
<name>A0A7Y9WT13_9BURK</name>
<comment type="similarity">
    <text evidence="6">Belongs to the YccS/YhfK family.</text>
</comment>
<sequence>MIAAAFSRVADRLLAADPGLVRLHNALRVALACLLTGVAGIAWTVSHHQPITLAAPGVLFAMVAPLFVRDARRSAWFGTLFWLYLGSCACFAAASVLSRYPLAGDAGFLVVMFVGMLCQACGPRALGCAMLGVVCFYLGLYLHPSMQHLVQSLLLSVLGPVMVTLVGRVLVPTRVSASFRLAVHTVTLRAARLLHAPGAANLSSLNEAALSLEEQLALLNPPDAETVRERIVEVEVAAGQHAFVAGPASGGMQASAEVLRHAIGRLREMAQRGRAGSEAGLPSGVDVDADADVRVAASTAQRFADLRAKLCWLPATRATTAAFLAMLIGHSLSPERWFWAVITTFVVFLGTRSRADTVYRGAQRLVGTLAGALVSVLLVAPLHGSPGLLVAAMVLCVFGWAYFILNAYAPGVFFITVLVGLVYGELGFAMGPLAELRIEEVLVGCLVSFAVAMLMMPLAATRHVETRLGTVLAALREVVRVAGYSRAHGHGTADGAANATLDATSAMRKLDRSWHDLRVALKPLQTQRVVVWNPDVELATGSLLCCLHWARVLSDSTRRGDAVSEGVALNAAEVGAAHVESIVARLDSLIARYSGEGSALGGLEKREASVAAVDVDPDAAPALAQLDGAVAQLFDRLTQPASQTRRMFNWTFRSRSV</sequence>
<evidence type="ECO:0000256" key="3">
    <source>
        <dbReference type="ARBA" id="ARBA00022692"/>
    </source>
</evidence>
<dbReference type="PANTHER" id="PTHR30509:SF9">
    <property type="entry name" value="MULTIDRUG RESISTANCE PROTEIN MDTO"/>
    <property type="match status" value="1"/>
</dbReference>
<organism evidence="9 10">
    <name type="scientific">Paraburkholderia bryophila</name>
    <dbReference type="NCBI Taxonomy" id="420952"/>
    <lineage>
        <taxon>Bacteria</taxon>
        <taxon>Pseudomonadati</taxon>
        <taxon>Pseudomonadota</taxon>
        <taxon>Betaproteobacteria</taxon>
        <taxon>Burkholderiales</taxon>
        <taxon>Burkholderiaceae</taxon>
        <taxon>Paraburkholderia</taxon>
    </lineage>
</organism>
<protein>
    <recommendedName>
        <fullName evidence="8">Integral membrane bound transporter domain-containing protein</fullName>
    </recommendedName>
</protein>
<evidence type="ECO:0000256" key="4">
    <source>
        <dbReference type="ARBA" id="ARBA00022989"/>
    </source>
</evidence>
<keyword evidence="5 7" id="KW-0472">Membrane</keyword>
<feature type="transmembrane region" description="Helical" evidence="7">
    <location>
        <begin position="75"/>
        <end position="94"/>
    </location>
</feature>
<feature type="domain" description="Integral membrane bound transporter" evidence="8">
    <location>
        <begin position="324"/>
        <end position="451"/>
    </location>
</feature>
<keyword evidence="3 7" id="KW-0812">Transmembrane</keyword>
<feature type="transmembrane region" description="Helical" evidence="7">
    <location>
        <begin position="336"/>
        <end position="353"/>
    </location>
</feature>
<feature type="transmembrane region" description="Helical" evidence="7">
    <location>
        <begin position="26"/>
        <end position="45"/>
    </location>
</feature>
<dbReference type="AlphaFoldDB" id="A0A7Y9WT13"/>
<dbReference type="Proteomes" id="UP000540929">
    <property type="component" value="Unassembled WGS sequence"/>
</dbReference>
<feature type="transmembrane region" description="Helical" evidence="7">
    <location>
        <begin position="100"/>
        <end position="118"/>
    </location>
</feature>
<evidence type="ECO:0000313" key="10">
    <source>
        <dbReference type="Proteomes" id="UP000540929"/>
    </source>
</evidence>
<dbReference type="RefSeq" id="WP_179746099.1">
    <property type="nucleotide sequence ID" value="NZ_JACCAS010000002.1"/>
</dbReference>
<gene>
    <name evidence="9" type="ORF">GGD40_006150</name>
</gene>